<organism evidence="1 2">
    <name type="scientific">Coniosporium uncinatum</name>
    <dbReference type="NCBI Taxonomy" id="93489"/>
    <lineage>
        <taxon>Eukaryota</taxon>
        <taxon>Fungi</taxon>
        <taxon>Dikarya</taxon>
        <taxon>Ascomycota</taxon>
        <taxon>Pezizomycotina</taxon>
        <taxon>Dothideomycetes</taxon>
        <taxon>Dothideomycetes incertae sedis</taxon>
        <taxon>Coniosporium</taxon>
    </lineage>
</organism>
<feature type="non-terminal residue" evidence="1">
    <location>
        <position position="51"/>
    </location>
</feature>
<evidence type="ECO:0000313" key="2">
    <source>
        <dbReference type="Proteomes" id="UP001186974"/>
    </source>
</evidence>
<keyword evidence="2" id="KW-1185">Reference proteome</keyword>
<name>A0ACC3DEK5_9PEZI</name>
<accession>A0ACC3DEK5</accession>
<protein>
    <submittedName>
        <fullName evidence="1">Uncharacterized protein</fullName>
    </submittedName>
</protein>
<proteinExistence type="predicted"/>
<dbReference type="Proteomes" id="UP001186974">
    <property type="component" value="Unassembled WGS sequence"/>
</dbReference>
<evidence type="ECO:0000313" key="1">
    <source>
        <dbReference type="EMBL" id="KAK3066286.1"/>
    </source>
</evidence>
<gene>
    <name evidence="1" type="ORF">LTS18_001850</name>
</gene>
<dbReference type="EMBL" id="JAWDJW010005916">
    <property type="protein sequence ID" value="KAK3066286.1"/>
    <property type="molecule type" value="Genomic_DNA"/>
</dbReference>
<sequence length="51" mass="5586">MEEGEIKSGGWMGTVAAFLPPPWNGYVKVVGRYAVIWQTVVSDAMVVVFVL</sequence>
<comment type="caution">
    <text evidence="1">The sequence shown here is derived from an EMBL/GenBank/DDBJ whole genome shotgun (WGS) entry which is preliminary data.</text>
</comment>
<reference evidence="1" key="1">
    <citation type="submission" date="2024-09" db="EMBL/GenBank/DDBJ databases">
        <title>Black Yeasts Isolated from many extreme environments.</title>
        <authorList>
            <person name="Coleine C."/>
            <person name="Stajich J.E."/>
            <person name="Selbmann L."/>
        </authorList>
    </citation>
    <scope>NUCLEOTIDE SEQUENCE</scope>
    <source>
        <strain evidence="1">CCFEE 5737</strain>
    </source>
</reference>